<evidence type="ECO:0000313" key="3">
    <source>
        <dbReference type="Proteomes" id="UP000215914"/>
    </source>
</evidence>
<comment type="caution">
    <text evidence="2">The sequence shown here is derived from an EMBL/GenBank/DDBJ whole genome shotgun (WGS) entry which is preliminary data.</text>
</comment>
<proteinExistence type="predicted"/>
<keyword evidence="3" id="KW-1185">Reference proteome</keyword>
<name>A0A9K3H8T3_HELAN</name>
<sequence length="55" mass="6375">MCKLVIWVGLESVWVKSVSGVVSGRDIHTRFFLYISTYRCKTKLNHICSNRSNKI</sequence>
<dbReference type="Proteomes" id="UP000215914">
    <property type="component" value="Unassembled WGS sequence"/>
</dbReference>
<feature type="chain" id="PRO_5039911558" evidence="1">
    <location>
        <begin position="21"/>
        <end position="55"/>
    </location>
</feature>
<feature type="signal peptide" evidence="1">
    <location>
        <begin position="1"/>
        <end position="20"/>
    </location>
</feature>
<evidence type="ECO:0000313" key="2">
    <source>
        <dbReference type="EMBL" id="KAF5769404.1"/>
    </source>
</evidence>
<evidence type="ECO:0000256" key="1">
    <source>
        <dbReference type="SAM" id="SignalP"/>
    </source>
</evidence>
<reference evidence="2" key="1">
    <citation type="journal article" date="2017" name="Nature">
        <title>The sunflower genome provides insights into oil metabolism, flowering and Asterid evolution.</title>
        <authorList>
            <person name="Badouin H."/>
            <person name="Gouzy J."/>
            <person name="Grassa C.J."/>
            <person name="Murat F."/>
            <person name="Staton S.E."/>
            <person name="Cottret L."/>
            <person name="Lelandais-Briere C."/>
            <person name="Owens G.L."/>
            <person name="Carrere S."/>
            <person name="Mayjonade B."/>
            <person name="Legrand L."/>
            <person name="Gill N."/>
            <person name="Kane N.C."/>
            <person name="Bowers J.E."/>
            <person name="Hubner S."/>
            <person name="Bellec A."/>
            <person name="Berard A."/>
            <person name="Berges H."/>
            <person name="Blanchet N."/>
            <person name="Boniface M.C."/>
            <person name="Brunel D."/>
            <person name="Catrice O."/>
            <person name="Chaidir N."/>
            <person name="Claudel C."/>
            <person name="Donnadieu C."/>
            <person name="Faraut T."/>
            <person name="Fievet G."/>
            <person name="Helmstetter N."/>
            <person name="King M."/>
            <person name="Knapp S.J."/>
            <person name="Lai Z."/>
            <person name="Le Paslier M.C."/>
            <person name="Lippi Y."/>
            <person name="Lorenzon L."/>
            <person name="Mandel J.R."/>
            <person name="Marage G."/>
            <person name="Marchand G."/>
            <person name="Marquand E."/>
            <person name="Bret-Mestries E."/>
            <person name="Morien E."/>
            <person name="Nambeesan S."/>
            <person name="Nguyen T."/>
            <person name="Pegot-Espagnet P."/>
            <person name="Pouilly N."/>
            <person name="Raftis F."/>
            <person name="Sallet E."/>
            <person name="Schiex T."/>
            <person name="Thomas J."/>
            <person name="Vandecasteele C."/>
            <person name="Vares D."/>
            <person name="Vear F."/>
            <person name="Vautrin S."/>
            <person name="Crespi M."/>
            <person name="Mangin B."/>
            <person name="Burke J.M."/>
            <person name="Salse J."/>
            <person name="Munos S."/>
            <person name="Vincourt P."/>
            <person name="Rieseberg L.H."/>
            <person name="Langlade N.B."/>
        </authorList>
    </citation>
    <scope>NUCLEOTIDE SEQUENCE</scope>
    <source>
        <tissue evidence="2">Leaves</tissue>
    </source>
</reference>
<dbReference type="Gramene" id="mRNA:HanXRQr2_Chr14g0647861">
    <property type="protein sequence ID" value="CDS:HanXRQr2_Chr14g0647861.1"/>
    <property type="gene ID" value="HanXRQr2_Chr14g0647861"/>
</dbReference>
<reference evidence="2" key="2">
    <citation type="submission" date="2020-06" db="EMBL/GenBank/DDBJ databases">
        <title>Helianthus annuus Genome sequencing and assembly Release 2.</title>
        <authorList>
            <person name="Gouzy J."/>
            <person name="Langlade N."/>
            <person name="Munos S."/>
        </authorList>
    </citation>
    <scope>NUCLEOTIDE SEQUENCE</scope>
    <source>
        <tissue evidence="2">Leaves</tissue>
    </source>
</reference>
<accession>A0A9K3H8T3</accession>
<protein>
    <submittedName>
        <fullName evidence="2">Uncharacterized protein</fullName>
    </submittedName>
</protein>
<dbReference type="EMBL" id="MNCJ02000329">
    <property type="protein sequence ID" value="KAF5769404.1"/>
    <property type="molecule type" value="Genomic_DNA"/>
</dbReference>
<organism evidence="2 3">
    <name type="scientific">Helianthus annuus</name>
    <name type="common">Common sunflower</name>
    <dbReference type="NCBI Taxonomy" id="4232"/>
    <lineage>
        <taxon>Eukaryota</taxon>
        <taxon>Viridiplantae</taxon>
        <taxon>Streptophyta</taxon>
        <taxon>Embryophyta</taxon>
        <taxon>Tracheophyta</taxon>
        <taxon>Spermatophyta</taxon>
        <taxon>Magnoliopsida</taxon>
        <taxon>eudicotyledons</taxon>
        <taxon>Gunneridae</taxon>
        <taxon>Pentapetalae</taxon>
        <taxon>asterids</taxon>
        <taxon>campanulids</taxon>
        <taxon>Asterales</taxon>
        <taxon>Asteraceae</taxon>
        <taxon>Asteroideae</taxon>
        <taxon>Heliantheae alliance</taxon>
        <taxon>Heliantheae</taxon>
        <taxon>Helianthus</taxon>
    </lineage>
</organism>
<keyword evidence="1" id="KW-0732">Signal</keyword>
<dbReference type="AlphaFoldDB" id="A0A9K3H8T3"/>
<gene>
    <name evidence="2" type="ORF">HanXRQr2_Chr14g0647861</name>
</gene>